<dbReference type="RefSeq" id="WP_014986677.1">
    <property type="nucleotide sequence ID" value="NC_018681.1"/>
</dbReference>
<dbReference type="HOGENOM" id="CLU_2047825_0_0_11"/>
<dbReference type="Proteomes" id="UP000006304">
    <property type="component" value="Chromosome"/>
</dbReference>
<gene>
    <name evidence="2" type="ORF">O3I_029365</name>
</gene>
<dbReference type="AlphaFoldDB" id="K0F290"/>
<protein>
    <recommendedName>
        <fullName evidence="1">DUF5655 domain-containing protein</fullName>
    </recommendedName>
</protein>
<dbReference type="Pfam" id="PF18899">
    <property type="entry name" value="DUF5655"/>
    <property type="match status" value="1"/>
</dbReference>
<dbReference type="KEGG" id="nbr:O3I_029365"/>
<feature type="domain" description="DUF5655" evidence="1">
    <location>
        <begin position="7"/>
        <end position="120"/>
    </location>
</feature>
<dbReference type="InterPro" id="IPR043714">
    <property type="entry name" value="DUF5655"/>
</dbReference>
<proteinExistence type="predicted"/>
<reference evidence="2 3" key="1">
    <citation type="journal article" date="2012" name="J. Bacteriol.">
        <title>Complete genome sequence of Nocardia brasiliensis HUJEG-1.</title>
        <authorList>
            <person name="Vera-Cabrera L."/>
            <person name="Ortiz-Lopez R."/>
            <person name="Elizondo-Gonzalez R."/>
            <person name="Perez-Maya A.A."/>
            <person name="Ocampo-Candiani J."/>
        </authorList>
    </citation>
    <scope>NUCLEOTIDE SEQUENCE [LARGE SCALE GENOMIC DNA]</scope>
    <source>
        <strain evidence="3">ATCC 700358</strain>
    </source>
</reference>
<evidence type="ECO:0000313" key="3">
    <source>
        <dbReference type="Proteomes" id="UP000006304"/>
    </source>
</evidence>
<accession>K0F290</accession>
<name>K0F290_NOCB7</name>
<evidence type="ECO:0000313" key="2">
    <source>
        <dbReference type="EMBL" id="AFU03822.1"/>
    </source>
</evidence>
<evidence type="ECO:0000259" key="1">
    <source>
        <dbReference type="Pfam" id="PF18899"/>
    </source>
</evidence>
<sequence>MDERAVERLFADRPDALRLFRAFVPRIVELGGIGAEVMKTQVSFGADRKFAWLWPLPVSRGTPPDVLMLTLVTRSRFTDPLIRSAEQNRPGTWTLQVRITDESVIEHVLDAGWLDAAYDFGLGS</sequence>
<dbReference type="EMBL" id="CP003876">
    <property type="protein sequence ID" value="AFU03822.1"/>
    <property type="molecule type" value="Genomic_DNA"/>
</dbReference>
<keyword evidence="3" id="KW-1185">Reference proteome</keyword>
<organism evidence="2 3">
    <name type="scientific">Nocardia brasiliensis (strain ATCC 700358 / HUJEG-1)</name>
    <dbReference type="NCBI Taxonomy" id="1133849"/>
    <lineage>
        <taxon>Bacteria</taxon>
        <taxon>Bacillati</taxon>
        <taxon>Actinomycetota</taxon>
        <taxon>Actinomycetes</taxon>
        <taxon>Mycobacteriales</taxon>
        <taxon>Nocardiaceae</taxon>
        <taxon>Nocardia</taxon>
    </lineage>
</organism>